<evidence type="ECO:0000256" key="9">
    <source>
        <dbReference type="SAM" id="Phobius"/>
    </source>
</evidence>
<evidence type="ECO:0008006" key="12">
    <source>
        <dbReference type="Google" id="ProtNLM"/>
    </source>
</evidence>
<keyword evidence="5" id="KW-0297">G-protein coupled receptor</keyword>
<dbReference type="GO" id="GO:0007189">
    <property type="term" value="P:adenylate cyclase-activating G protein-coupled receptor signaling pathway"/>
    <property type="evidence" value="ECO:0007669"/>
    <property type="project" value="TreeGrafter"/>
</dbReference>
<dbReference type="PANTHER" id="PTHR24372">
    <property type="entry name" value="GLYCOPROTEIN HORMONE RECEPTOR"/>
    <property type="match status" value="1"/>
</dbReference>
<feature type="compositionally biased region" description="Polar residues" evidence="8">
    <location>
        <begin position="814"/>
        <end position="823"/>
    </location>
</feature>
<dbReference type="GO" id="GO:0009755">
    <property type="term" value="P:hormone-mediated signaling pathway"/>
    <property type="evidence" value="ECO:0007669"/>
    <property type="project" value="TreeGrafter"/>
</dbReference>
<feature type="transmembrane region" description="Helical" evidence="9">
    <location>
        <begin position="583"/>
        <end position="607"/>
    </location>
</feature>
<comment type="caution">
    <text evidence="10">The sequence shown here is derived from an EMBL/GenBank/DDBJ whole genome shotgun (WGS) entry which is preliminary data.</text>
</comment>
<comment type="subcellular location">
    <subcellularLocation>
        <location evidence="1">Cell membrane</location>
        <topology evidence="1">Multi-pass membrane protein</topology>
    </subcellularLocation>
</comment>
<keyword evidence="7" id="KW-0807">Transducer</keyword>
<evidence type="ECO:0000256" key="8">
    <source>
        <dbReference type="SAM" id="MobiDB-lite"/>
    </source>
</evidence>
<feature type="compositionally biased region" description="Basic and acidic residues" evidence="8">
    <location>
        <begin position="766"/>
        <end position="778"/>
    </location>
</feature>
<feature type="transmembrane region" description="Helical" evidence="9">
    <location>
        <begin position="543"/>
        <end position="563"/>
    </location>
</feature>
<evidence type="ECO:0000256" key="5">
    <source>
        <dbReference type="ARBA" id="ARBA00023040"/>
    </source>
</evidence>
<protein>
    <recommendedName>
        <fullName evidence="12">Leucine-rich repeat-containing G-protein coupled receptor 6</fullName>
    </recommendedName>
</protein>
<dbReference type="Gene3D" id="3.80.10.10">
    <property type="entry name" value="Ribonuclease Inhibitor"/>
    <property type="match status" value="1"/>
</dbReference>
<proteinExistence type="predicted"/>
<gene>
    <name evidence="10" type="ORF">QTO34_012346</name>
</gene>
<feature type="transmembrane region" description="Helical" evidence="9">
    <location>
        <begin position="665"/>
        <end position="685"/>
    </location>
</feature>
<evidence type="ECO:0000256" key="6">
    <source>
        <dbReference type="ARBA" id="ARBA00023170"/>
    </source>
</evidence>
<dbReference type="InterPro" id="IPR032675">
    <property type="entry name" value="LRR_dom_sf"/>
</dbReference>
<dbReference type="PROSITE" id="PS51450">
    <property type="entry name" value="LRR"/>
    <property type="match status" value="4"/>
</dbReference>
<evidence type="ECO:0000256" key="1">
    <source>
        <dbReference type="ARBA" id="ARBA00004651"/>
    </source>
</evidence>
<sequence length="823" mass="88517">MSPGGAGGQRVWAPWHQLQRAQPRCPDRDSNPDLPVHRRLDANLIALVPERSFEGLSCLRHLWLDDNALAEVPVRALNRLPALQAMTLALNRIRHVPDYAFQNLSSLVVLHLHNNRIQRLGTHSFEGLHSLETLDLNHNDLREFPVAIRTLGRLQELGFHDNNIKAIPEKAFMGNPLLQTMSLNGATDIQEFPDLKGTTSLETLTLTRAGIRRLPPGMCQQLPRLRVLELSHNRIEELPSLHRCQKLEEMPPAQPIWEVRADTFHQLSSLRALDLSWNTIRSIHPEAFATLRSLVKLDLTDNQLTTLPLAGLGGLKHLKLKGNPALSQAFSKDSFPKLRILEVPYAYQCCAYGGGVCAGFFKASGSGMGTSFTSRTRRRRRGRWAFLPDKPRATMTWTWTRWRTRSHTPVCSAAQFQPCEHLFESWGVRLAVWAIVLLSLLCNGLVLLSVFAGGAGPLPPVKRQRLDWHLLGPPGLGGRPDLRPVRAYGARWESGPGCRATGFLAVLGSEAAVLLLTLAAVQSSVSAACVRAHGKAPAPGVRAGALGCLALAGLTAALPLASVGEYGASPLCLPYAPPEGRPAALGFAVALVMLNSLCFLVVTGAYIRLYCALPRGEPEAAWDCALGRHVARLILADGLLHCPVAFLSVASGLGLVPVTPEAVKSVLLLVLPLPACLNPLLYLLLTPHSREDLGRLWPCAGAAPGALASAAAGHLEKSSCDSTQALVAFSDVDLVPEASEAGRPPGPETYGFLTGTLVSCPQPESPRPEGSHLVEPEGTHFGNQQTPVDGERPLRAEGATSGGGGVAAGRGFQPSGSAFASHV</sequence>
<organism evidence="10 11">
    <name type="scientific">Cnephaeus nilssonii</name>
    <name type="common">Northern bat</name>
    <name type="synonym">Eptesicus nilssonii</name>
    <dbReference type="NCBI Taxonomy" id="3371016"/>
    <lineage>
        <taxon>Eukaryota</taxon>
        <taxon>Metazoa</taxon>
        <taxon>Chordata</taxon>
        <taxon>Craniata</taxon>
        <taxon>Vertebrata</taxon>
        <taxon>Euteleostomi</taxon>
        <taxon>Mammalia</taxon>
        <taxon>Eutheria</taxon>
        <taxon>Laurasiatheria</taxon>
        <taxon>Chiroptera</taxon>
        <taxon>Yangochiroptera</taxon>
        <taxon>Vespertilionidae</taxon>
        <taxon>Cnephaeus</taxon>
    </lineage>
</organism>
<keyword evidence="2" id="KW-1003">Cell membrane</keyword>
<dbReference type="SUPFAM" id="SSF81321">
    <property type="entry name" value="Family A G protein-coupled receptor-like"/>
    <property type="match status" value="1"/>
</dbReference>
<dbReference type="SMART" id="SM00369">
    <property type="entry name" value="LRR_TYP"/>
    <property type="match status" value="9"/>
</dbReference>
<keyword evidence="3" id="KW-0433">Leucine-rich repeat</keyword>
<dbReference type="SUPFAM" id="SSF52058">
    <property type="entry name" value="L domain-like"/>
    <property type="match status" value="1"/>
</dbReference>
<dbReference type="Gene3D" id="1.20.1070.10">
    <property type="entry name" value="Rhodopsin 7-helix transmembrane proteins"/>
    <property type="match status" value="1"/>
</dbReference>
<keyword evidence="9" id="KW-0812">Transmembrane</keyword>
<evidence type="ECO:0000313" key="10">
    <source>
        <dbReference type="EMBL" id="KAK1327925.1"/>
    </source>
</evidence>
<evidence type="ECO:0000256" key="3">
    <source>
        <dbReference type="ARBA" id="ARBA00022614"/>
    </source>
</evidence>
<name>A0AA40HB17_CNENI</name>
<dbReference type="Proteomes" id="UP001177744">
    <property type="component" value="Unassembled WGS sequence"/>
</dbReference>
<dbReference type="InterPro" id="IPR001611">
    <property type="entry name" value="Leu-rich_rpt"/>
</dbReference>
<dbReference type="PANTHER" id="PTHR24372:SF73">
    <property type="entry name" value="LEUCINE RICH REPEAT CONTAINING G PROTEIN-COUPLED RECEPTOR 6"/>
    <property type="match status" value="1"/>
</dbReference>
<feature type="transmembrane region" description="Helical" evidence="9">
    <location>
        <begin position="430"/>
        <end position="452"/>
    </location>
</feature>
<keyword evidence="11" id="KW-1185">Reference proteome</keyword>
<dbReference type="GO" id="GO:0008528">
    <property type="term" value="F:G protein-coupled peptide receptor activity"/>
    <property type="evidence" value="ECO:0007669"/>
    <property type="project" value="TreeGrafter"/>
</dbReference>
<evidence type="ECO:0000313" key="11">
    <source>
        <dbReference type="Proteomes" id="UP001177744"/>
    </source>
</evidence>
<dbReference type="SMART" id="SM00364">
    <property type="entry name" value="LRR_BAC"/>
    <property type="match status" value="3"/>
</dbReference>
<accession>A0AA40HB17</accession>
<dbReference type="EMBL" id="JAULJE010000024">
    <property type="protein sequence ID" value="KAK1327925.1"/>
    <property type="molecule type" value="Genomic_DNA"/>
</dbReference>
<feature type="region of interest" description="Disordered" evidence="8">
    <location>
        <begin position="737"/>
        <end position="823"/>
    </location>
</feature>
<keyword evidence="9" id="KW-0472">Membrane</keyword>
<dbReference type="Pfam" id="PF13855">
    <property type="entry name" value="LRR_8"/>
    <property type="match status" value="3"/>
</dbReference>
<evidence type="ECO:0000256" key="4">
    <source>
        <dbReference type="ARBA" id="ARBA00022737"/>
    </source>
</evidence>
<keyword evidence="9" id="KW-1133">Transmembrane helix</keyword>
<reference evidence="10" key="1">
    <citation type="submission" date="2023-06" db="EMBL/GenBank/DDBJ databases">
        <title>Reference genome for the Northern bat (Eptesicus nilssonii), a most northern bat species.</title>
        <authorList>
            <person name="Laine V.N."/>
            <person name="Pulliainen A.T."/>
            <person name="Lilley T.M."/>
        </authorList>
    </citation>
    <scope>NUCLEOTIDE SEQUENCE</scope>
    <source>
        <strain evidence="10">BLF_Eptnil</strain>
        <tissue evidence="10">Kidney</tissue>
    </source>
</reference>
<dbReference type="InterPro" id="IPR003591">
    <property type="entry name" value="Leu-rich_rpt_typical-subtyp"/>
</dbReference>
<evidence type="ECO:0000256" key="2">
    <source>
        <dbReference type="ARBA" id="ARBA00022475"/>
    </source>
</evidence>
<dbReference type="GO" id="GO:0005886">
    <property type="term" value="C:plasma membrane"/>
    <property type="evidence" value="ECO:0007669"/>
    <property type="project" value="UniProtKB-SubCell"/>
</dbReference>
<dbReference type="AlphaFoldDB" id="A0AA40HB17"/>
<keyword evidence="4" id="KW-0677">Repeat</keyword>
<evidence type="ECO:0000256" key="7">
    <source>
        <dbReference type="ARBA" id="ARBA00023224"/>
    </source>
</evidence>
<keyword evidence="6" id="KW-0675">Receptor</keyword>
<feature type="transmembrane region" description="Helical" evidence="9">
    <location>
        <begin position="638"/>
        <end position="659"/>
    </location>
</feature>